<dbReference type="InterPro" id="IPR004839">
    <property type="entry name" value="Aminotransferase_I/II_large"/>
</dbReference>
<evidence type="ECO:0000256" key="1">
    <source>
        <dbReference type="ARBA" id="ARBA00001933"/>
    </source>
</evidence>
<dbReference type="InterPro" id="IPR001917">
    <property type="entry name" value="Aminotrans_II_pyridoxalP_BS"/>
</dbReference>
<dbReference type="Gene3D" id="3.90.1150.10">
    <property type="entry name" value="Aspartate Aminotransferase, domain 1"/>
    <property type="match status" value="1"/>
</dbReference>
<evidence type="ECO:0000313" key="7">
    <source>
        <dbReference type="EMBL" id="NYT36433.1"/>
    </source>
</evidence>
<evidence type="ECO:0000259" key="6">
    <source>
        <dbReference type="Pfam" id="PF00155"/>
    </source>
</evidence>
<dbReference type="CDD" id="cd06454">
    <property type="entry name" value="KBL_like"/>
    <property type="match status" value="1"/>
</dbReference>
<comment type="caution">
    <text evidence="7">The sequence shown here is derived from an EMBL/GenBank/DDBJ whole genome shotgun (WGS) entry which is preliminary data.</text>
</comment>
<sequence length="461" mass="49866">MAIHSPKGGGLTAQLKQKLIQQALERKLKRAGADEVMQPAGRASGAASGAAGSPAVPDGAPIPEAFYRFDMMPAYQQLQIMSKGAEHLGIPSPYFKVHEGISGDEARIGDRDYINYASYDYLGMSRDPVVMSAAKDAIDRYGTSVSASRILAGERPIHQELEQAMAQVYDCEDAVTFVSGHATNVSTIGQLFGPRDLVLHDELVHNSVVVGIQLSGAHRVPFAHNDWQAVDELLVRQRRQFERVLIVLEGLYGMDGDIPDLPRFVEVKNRHKAFLMVDEAHSFGVLGERGYGLREHFGMRGSDVDIWMGTFSKAMAGCGGYIAGEKAMVEHLRYLAPGFLYSVGMAPSLTAGSLAALRCMQAEPQRVAQLQARGQYFLREAQAAGLDTGTSIGMSVIPVIVGASVTAAKLSAALFKEGINAMPILYPAVPEKSARLRFFMSCLHTTEQIDATVGALRRLVG</sequence>
<evidence type="ECO:0000256" key="2">
    <source>
        <dbReference type="ARBA" id="ARBA00022679"/>
    </source>
</evidence>
<dbReference type="InterPro" id="IPR015421">
    <property type="entry name" value="PyrdxlP-dep_Trfase_major"/>
</dbReference>
<keyword evidence="2 7" id="KW-0808">Transferase</keyword>
<keyword evidence="3 4" id="KW-0663">Pyridoxal phosphate</keyword>
<dbReference type="InterPro" id="IPR050087">
    <property type="entry name" value="AON_synthase_class-II"/>
</dbReference>
<organism evidence="7 8">
    <name type="scientific">Allopusillimonas soli</name>
    <dbReference type="NCBI Taxonomy" id="659016"/>
    <lineage>
        <taxon>Bacteria</taxon>
        <taxon>Pseudomonadati</taxon>
        <taxon>Pseudomonadota</taxon>
        <taxon>Betaproteobacteria</taxon>
        <taxon>Burkholderiales</taxon>
        <taxon>Alcaligenaceae</taxon>
        <taxon>Allopusillimonas</taxon>
    </lineage>
</organism>
<keyword evidence="7" id="KW-0032">Aminotransferase</keyword>
<dbReference type="RefSeq" id="WP_129968412.1">
    <property type="nucleotide sequence ID" value="NZ_JACCEW010000002.1"/>
</dbReference>
<dbReference type="GO" id="GO:0030170">
    <property type="term" value="F:pyridoxal phosphate binding"/>
    <property type="evidence" value="ECO:0007669"/>
    <property type="project" value="InterPro"/>
</dbReference>
<dbReference type="PANTHER" id="PTHR13693:SF3">
    <property type="entry name" value="LD36009P"/>
    <property type="match status" value="1"/>
</dbReference>
<protein>
    <submittedName>
        <fullName evidence="7">Aminotransferase class I/II-fold pyridoxal phosphate-dependent enzyme</fullName>
    </submittedName>
</protein>
<evidence type="ECO:0000256" key="4">
    <source>
        <dbReference type="RuleBase" id="RU003693"/>
    </source>
</evidence>
<dbReference type="OrthoDB" id="9807157at2"/>
<evidence type="ECO:0000313" key="8">
    <source>
        <dbReference type="Proteomes" id="UP000580517"/>
    </source>
</evidence>
<name>A0A853F8K8_9BURK</name>
<dbReference type="PANTHER" id="PTHR13693">
    <property type="entry name" value="CLASS II AMINOTRANSFERASE/8-AMINO-7-OXONONANOATE SYNTHASE"/>
    <property type="match status" value="1"/>
</dbReference>
<feature type="compositionally biased region" description="Low complexity" evidence="5">
    <location>
        <begin position="39"/>
        <end position="56"/>
    </location>
</feature>
<dbReference type="GO" id="GO:0008483">
    <property type="term" value="F:transaminase activity"/>
    <property type="evidence" value="ECO:0007669"/>
    <property type="project" value="UniProtKB-KW"/>
</dbReference>
<comment type="cofactor">
    <cofactor evidence="1 4">
        <name>pyridoxal 5'-phosphate</name>
        <dbReference type="ChEBI" id="CHEBI:597326"/>
    </cofactor>
</comment>
<accession>A0A853F8K8</accession>
<dbReference type="InterPro" id="IPR015422">
    <property type="entry name" value="PyrdxlP-dep_Trfase_small"/>
</dbReference>
<dbReference type="EMBL" id="JACCEW010000002">
    <property type="protein sequence ID" value="NYT36433.1"/>
    <property type="molecule type" value="Genomic_DNA"/>
</dbReference>
<feature type="domain" description="Aminotransferase class I/classII large" evidence="6">
    <location>
        <begin position="112"/>
        <end position="455"/>
    </location>
</feature>
<reference evidence="7 8" key="1">
    <citation type="submission" date="2020-07" db="EMBL/GenBank/DDBJ databases">
        <title>Taxonomic revisions and descriptions of new bacterial species based on genomic comparisons in the high-G+C-content subgroup of the family Alcaligenaceae.</title>
        <authorList>
            <person name="Szabo A."/>
            <person name="Felfoldi T."/>
        </authorList>
    </citation>
    <scope>NUCLEOTIDE SEQUENCE [LARGE SCALE GENOMIC DNA]</scope>
    <source>
        <strain evidence="7 8">DSM 25264</strain>
    </source>
</reference>
<dbReference type="Pfam" id="PF00155">
    <property type="entry name" value="Aminotran_1_2"/>
    <property type="match status" value="1"/>
</dbReference>
<proteinExistence type="inferred from homology"/>
<gene>
    <name evidence="7" type="ORF">H0A68_06075</name>
</gene>
<dbReference type="PROSITE" id="PS00599">
    <property type="entry name" value="AA_TRANSFER_CLASS_2"/>
    <property type="match status" value="1"/>
</dbReference>
<feature type="region of interest" description="Disordered" evidence="5">
    <location>
        <begin position="31"/>
        <end position="56"/>
    </location>
</feature>
<dbReference type="AlphaFoldDB" id="A0A853F8K8"/>
<dbReference type="Proteomes" id="UP000580517">
    <property type="component" value="Unassembled WGS sequence"/>
</dbReference>
<keyword evidence="8" id="KW-1185">Reference proteome</keyword>
<dbReference type="Gene3D" id="3.40.640.10">
    <property type="entry name" value="Type I PLP-dependent aspartate aminotransferase-like (Major domain)"/>
    <property type="match status" value="1"/>
</dbReference>
<evidence type="ECO:0000256" key="3">
    <source>
        <dbReference type="ARBA" id="ARBA00022898"/>
    </source>
</evidence>
<dbReference type="SUPFAM" id="SSF53383">
    <property type="entry name" value="PLP-dependent transferases"/>
    <property type="match status" value="1"/>
</dbReference>
<dbReference type="InterPro" id="IPR015424">
    <property type="entry name" value="PyrdxlP-dep_Trfase"/>
</dbReference>
<comment type="similarity">
    <text evidence="4">Belongs to the class-II pyridoxal-phosphate-dependent aminotransferase family.</text>
</comment>
<evidence type="ECO:0000256" key="5">
    <source>
        <dbReference type="SAM" id="MobiDB-lite"/>
    </source>
</evidence>